<dbReference type="InterPro" id="IPR050426">
    <property type="entry name" value="Glycosyltransferase_28"/>
</dbReference>
<dbReference type="RefSeq" id="WP_068365441.1">
    <property type="nucleotide sequence ID" value="NZ_FOJN01000005.1"/>
</dbReference>
<dbReference type="Gene3D" id="3.40.50.2000">
    <property type="entry name" value="Glycogen Phosphorylase B"/>
    <property type="match status" value="2"/>
</dbReference>
<proteinExistence type="predicted"/>
<evidence type="ECO:0000313" key="3">
    <source>
        <dbReference type="Proteomes" id="UP000182054"/>
    </source>
</evidence>
<protein>
    <submittedName>
        <fullName evidence="2">UDP:flavonoid glycosyltransferase YjiC, YdhE family</fullName>
    </submittedName>
</protein>
<keyword evidence="2" id="KW-0808">Transferase</keyword>
<dbReference type="Pfam" id="PF06722">
    <property type="entry name" value="EryCIII-like_C"/>
    <property type="match status" value="1"/>
</dbReference>
<feature type="domain" description="Erythromycin biosynthesis protein CIII-like C-terminal" evidence="1">
    <location>
        <begin position="291"/>
        <end position="386"/>
    </location>
</feature>
<evidence type="ECO:0000259" key="1">
    <source>
        <dbReference type="Pfam" id="PF06722"/>
    </source>
</evidence>
<dbReference type="PANTHER" id="PTHR48050">
    <property type="entry name" value="STEROL 3-BETA-GLUCOSYLTRANSFERASE"/>
    <property type="match status" value="1"/>
</dbReference>
<dbReference type="OrthoDB" id="5241459at2"/>
<sequence length="393" mass="40514">MRVVLIAGPDAGHAFPVMALAERFRSAGDEAVVLTGERWWQAGRAAGLDVRPLPGLEPRPEDDDADAGQRIHGRAAHMSTQVMPVLTDLAPDLVVADVLTAGGGMAAERCGIPWVELSPHPLYRPSRSLPPLGSGLAPGSGVRGRMRDGVMRRLTARSVRAGTAQRSAARISVGLPALDPGPARRLIATIPALEVPRVDWPSEARLVGALLWEPTDTVLDLPPGNEPLVVVAPSTAATGEASTVDVALSAAARSRASGLPVRVAISALEVPGRQGDALPSWAVAGSGRQDVLLRSASAVVCGGGHGMLAKTLSSGVPAVTVPGGGDQWELANRAARQGSSIPVSPPDVDALARALARVLREPSFRRAARRAAAGADAVRDPVAVCRSVLAGRA</sequence>
<dbReference type="PANTHER" id="PTHR48050:SF13">
    <property type="entry name" value="STEROL 3-BETA-GLUCOSYLTRANSFERASE UGT80A2"/>
    <property type="match status" value="1"/>
</dbReference>
<dbReference type="GeneID" id="85485704"/>
<dbReference type="SUPFAM" id="SSF53756">
    <property type="entry name" value="UDP-Glycosyltransferase/glycogen phosphorylase"/>
    <property type="match status" value="1"/>
</dbReference>
<dbReference type="AlphaFoldDB" id="A0A1I0TFA9"/>
<dbReference type="Proteomes" id="UP000182054">
    <property type="component" value="Unassembled WGS sequence"/>
</dbReference>
<dbReference type="GO" id="GO:0016757">
    <property type="term" value="F:glycosyltransferase activity"/>
    <property type="evidence" value="ECO:0007669"/>
    <property type="project" value="UniProtKB-ARBA"/>
</dbReference>
<name>A0A1I0TFA9_9NOCA</name>
<evidence type="ECO:0000313" key="2">
    <source>
        <dbReference type="EMBL" id="SFA49676.1"/>
    </source>
</evidence>
<dbReference type="InterPro" id="IPR010610">
    <property type="entry name" value="EryCIII-like_C"/>
</dbReference>
<gene>
    <name evidence="2" type="ORF">SAMN05444374_105255</name>
</gene>
<dbReference type="EMBL" id="FOJN01000005">
    <property type="protein sequence ID" value="SFA49676.1"/>
    <property type="molecule type" value="Genomic_DNA"/>
</dbReference>
<accession>A0A1I0TFA9</accession>
<organism evidence="2 3">
    <name type="scientific">Rhodococcoides kroppenstedtii</name>
    <dbReference type="NCBI Taxonomy" id="293050"/>
    <lineage>
        <taxon>Bacteria</taxon>
        <taxon>Bacillati</taxon>
        <taxon>Actinomycetota</taxon>
        <taxon>Actinomycetes</taxon>
        <taxon>Mycobacteriales</taxon>
        <taxon>Nocardiaceae</taxon>
        <taxon>Rhodococcoides</taxon>
    </lineage>
</organism>
<reference evidence="2 3" key="1">
    <citation type="submission" date="2016-10" db="EMBL/GenBank/DDBJ databases">
        <authorList>
            <person name="de Groot N.N."/>
        </authorList>
    </citation>
    <scope>NUCLEOTIDE SEQUENCE [LARGE SCALE GENOMIC DNA]</scope>
    <source>
        <strain evidence="2 3">DSM 44908</strain>
    </source>
</reference>